<evidence type="ECO:0000313" key="10">
    <source>
        <dbReference type="EMBL" id="PRX98585.1"/>
    </source>
</evidence>
<evidence type="ECO:0000256" key="2">
    <source>
        <dbReference type="ARBA" id="ARBA00009773"/>
    </source>
</evidence>
<keyword evidence="7 9" id="KW-0472">Membrane</keyword>
<feature type="transmembrane region" description="Helical" evidence="9">
    <location>
        <begin position="46"/>
        <end position="67"/>
    </location>
</feature>
<dbReference type="OrthoDB" id="9784366at2"/>
<organism evidence="10 11">
    <name type="scientific">Allonocardiopsis opalescens</name>
    <dbReference type="NCBI Taxonomy" id="1144618"/>
    <lineage>
        <taxon>Bacteria</taxon>
        <taxon>Bacillati</taxon>
        <taxon>Actinomycetota</taxon>
        <taxon>Actinomycetes</taxon>
        <taxon>Streptosporangiales</taxon>
        <taxon>Allonocardiopsis</taxon>
    </lineage>
</organism>
<dbReference type="Pfam" id="PF01594">
    <property type="entry name" value="AI-2E_transport"/>
    <property type="match status" value="1"/>
</dbReference>
<sequence>MATTDPRTGRREAPLLRRASDAAWRLLVLLAAAALLLLALNYLRVVVIPVILATFITAILMPPALWLRRSGLPWVPEQWRRAVATTIVSVGAIVLATGVVWALVPPTVDGFDELGASVGEAITEIETLLGTLGLDDATLSALIGQAQTELSQNAERIATGALQSAVVVGEIVVGLILTLVLVVYFLHGGDRLFAWVLELFPRVGQGPIRRAGRLTWEVSARYVRGIAIVGLFNSVVFGICLVLLGVPLALPLAVLTFIGAFLPIVGAFLSGLLAALVAFVAHDWLIALAVIAAAVLVQQLEGHLLAPRVYGRALDLPSVVVLLAIAGGTVIGGILGAFLAAPVSAVVVALLHSRPFSSDGDDPVATPAPLPEPAEEAVPGEPPSAEKVDGEPGPPPGPGPRAGSEGAGAPSAAGGSTRGDESRRRDW</sequence>
<feature type="compositionally biased region" description="Basic and acidic residues" evidence="8">
    <location>
        <begin position="418"/>
        <end position="427"/>
    </location>
</feature>
<comment type="subcellular location">
    <subcellularLocation>
        <location evidence="1">Cell membrane</location>
        <topology evidence="1">Multi-pass membrane protein</topology>
    </subcellularLocation>
</comment>
<gene>
    <name evidence="10" type="ORF">CLV72_104163</name>
</gene>
<evidence type="ECO:0000256" key="3">
    <source>
        <dbReference type="ARBA" id="ARBA00022448"/>
    </source>
</evidence>
<evidence type="ECO:0000313" key="11">
    <source>
        <dbReference type="Proteomes" id="UP000237846"/>
    </source>
</evidence>
<feature type="transmembrane region" description="Helical" evidence="9">
    <location>
        <begin position="79"/>
        <end position="104"/>
    </location>
</feature>
<evidence type="ECO:0000256" key="1">
    <source>
        <dbReference type="ARBA" id="ARBA00004651"/>
    </source>
</evidence>
<feature type="transmembrane region" description="Helical" evidence="9">
    <location>
        <begin position="165"/>
        <end position="186"/>
    </location>
</feature>
<dbReference type="RefSeq" id="WP_106245849.1">
    <property type="nucleotide sequence ID" value="NZ_PVZC01000004.1"/>
</dbReference>
<feature type="transmembrane region" description="Helical" evidence="9">
    <location>
        <begin position="222"/>
        <end position="246"/>
    </location>
</feature>
<dbReference type="PANTHER" id="PTHR21716:SF53">
    <property type="entry name" value="PERMEASE PERM-RELATED"/>
    <property type="match status" value="1"/>
</dbReference>
<dbReference type="EMBL" id="PVZC01000004">
    <property type="protein sequence ID" value="PRX98585.1"/>
    <property type="molecule type" value="Genomic_DNA"/>
</dbReference>
<keyword evidence="4" id="KW-1003">Cell membrane</keyword>
<dbReference type="GO" id="GO:0005886">
    <property type="term" value="C:plasma membrane"/>
    <property type="evidence" value="ECO:0007669"/>
    <property type="project" value="UniProtKB-SubCell"/>
</dbReference>
<dbReference type="PANTHER" id="PTHR21716">
    <property type="entry name" value="TRANSMEMBRANE PROTEIN"/>
    <property type="match status" value="1"/>
</dbReference>
<evidence type="ECO:0000256" key="4">
    <source>
        <dbReference type="ARBA" id="ARBA00022475"/>
    </source>
</evidence>
<reference evidence="10 11" key="1">
    <citation type="submission" date="2018-03" db="EMBL/GenBank/DDBJ databases">
        <title>Genomic Encyclopedia of Archaeal and Bacterial Type Strains, Phase II (KMG-II): from individual species to whole genera.</title>
        <authorList>
            <person name="Goeker M."/>
        </authorList>
    </citation>
    <scope>NUCLEOTIDE SEQUENCE [LARGE SCALE GENOMIC DNA]</scope>
    <source>
        <strain evidence="10 11">DSM 45601</strain>
    </source>
</reference>
<dbReference type="AlphaFoldDB" id="A0A2T0Q455"/>
<evidence type="ECO:0000256" key="9">
    <source>
        <dbReference type="SAM" id="Phobius"/>
    </source>
</evidence>
<keyword evidence="5 9" id="KW-0812">Transmembrane</keyword>
<comment type="caution">
    <text evidence="10">The sequence shown here is derived from an EMBL/GenBank/DDBJ whole genome shotgun (WGS) entry which is preliminary data.</text>
</comment>
<keyword evidence="11" id="KW-1185">Reference proteome</keyword>
<feature type="transmembrane region" description="Helical" evidence="9">
    <location>
        <begin position="252"/>
        <end position="277"/>
    </location>
</feature>
<feature type="transmembrane region" description="Helical" evidence="9">
    <location>
        <begin position="320"/>
        <end position="351"/>
    </location>
</feature>
<accession>A0A2T0Q455</accession>
<feature type="region of interest" description="Disordered" evidence="8">
    <location>
        <begin position="357"/>
        <end position="427"/>
    </location>
</feature>
<dbReference type="GO" id="GO:0055085">
    <property type="term" value="P:transmembrane transport"/>
    <property type="evidence" value="ECO:0007669"/>
    <property type="project" value="TreeGrafter"/>
</dbReference>
<feature type="transmembrane region" description="Helical" evidence="9">
    <location>
        <begin position="22"/>
        <end position="40"/>
    </location>
</feature>
<dbReference type="InterPro" id="IPR002549">
    <property type="entry name" value="AI-2E-like"/>
</dbReference>
<evidence type="ECO:0000256" key="6">
    <source>
        <dbReference type="ARBA" id="ARBA00022989"/>
    </source>
</evidence>
<comment type="similarity">
    <text evidence="2">Belongs to the autoinducer-2 exporter (AI-2E) (TC 2.A.86) family.</text>
</comment>
<proteinExistence type="inferred from homology"/>
<keyword evidence="6 9" id="KW-1133">Transmembrane helix</keyword>
<keyword evidence="3" id="KW-0813">Transport</keyword>
<dbReference type="Proteomes" id="UP000237846">
    <property type="component" value="Unassembled WGS sequence"/>
</dbReference>
<protein>
    <submittedName>
        <fullName evidence="10">Putative PurR-regulated permease PerM</fullName>
    </submittedName>
</protein>
<evidence type="ECO:0000256" key="7">
    <source>
        <dbReference type="ARBA" id="ARBA00023136"/>
    </source>
</evidence>
<feature type="transmembrane region" description="Helical" evidence="9">
    <location>
        <begin position="284"/>
        <end position="300"/>
    </location>
</feature>
<evidence type="ECO:0000256" key="8">
    <source>
        <dbReference type="SAM" id="MobiDB-lite"/>
    </source>
</evidence>
<feature type="compositionally biased region" description="Low complexity" evidence="8">
    <location>
        <begin position="401"/>
        <end position="415"/>
    </location>
</feature>
<evidence type="ECO:0000256" key="5">
    <source>
        <dbReference type="ARBA" id="ARBA00022692"/>
    </source>
</evidence>
<name>A0A2T0Q455_9ACTN</name>